<dbReference type="Pfam" id="PF05232">
    <property type="entry name" value="BTP"/>
    <property type="match status" value="2"/>
</dbReference>
<dbReference type="OrthoDB" id="1631120at2"/>
<accession>A0A6I3X4A6</accession>
<dbReference type="AlphaFoldDB" id="A0A6I3X4A6"/>
<reference evidence="3 4" key="1">
    <citation type="submission" date="2019-11" db="EMBL/GenBank/DDBJ databases">
        <title>Draft Genome Sequences of Six Type Strains of the Genus Massilia.</title>
        <authorList>
            <person name="Miess H."/>
            <person name="Frediansyah A."/>
            <person name="Goeker M."/>
            <person name="Gross H."/>
        </authorList>
    </citation>
    <scope>NUCLEOTIDE SEQUENCE [LARGE SCALE GENOMIC DNA]</scope>
    <source>
        <strain evidence="3 4">DSM 17513</strain>
    </source>
</reference>
<evidence type="ECO:0000256" key="1">
    <source>
        <dbReference type="SAM" id="Phobius"/>
    </source>
</evidence>
<keyword evidence="1" id="KW-1133">Transmembrane helix</keyword>
<organism evidence="3 4">
    <name type="scientific">Pseudoduganella dura</name>
    <dbReference type="NCBI Taxonomy" id="321982"/>
    <lineage>
        <taxon>Bacteria</taxon>
        <taxon>Pseudomonadati</taxon>
        <taxon>Pseudomonadota</taxon>
        <taxon>Betaproteobacteria</taxon>
        <taxon>Burkholderiales</taxon>
        <taxon>Oxalobacteraceae</taxon>
        <taxon>Telluria group</taxon>
        <taxon>Pseudoduganella</taxon>
    </lineage>
</organism>
<dbReference type="EMBL" id="WNWM01000002">
    <property type="protein sequence ID" value="MUI11699.1"/>
    <property type="molecule type" value="Genomic_DNA"/>
</dbReference>
<keyword evidence="1" id="KW-0472">Membrane</keyword>
<feature type="domain" description="Chlorhexidine efflux transporter" evidence="2">
    <location>
        <begin position="72"/>
        <end position="134"/>
    </location>
</feature>
<feature type="transmembrane region" description="Helical" evidence="1">
    <location>
        <begin position="77"/>
        <end position="101"/>
    </location>
</feature>
<feature type="transmembrane region" description="Helical" evidence="1">
    <location>
        <begin position="37"/>
        <end position="56"/>
    </location>
</feature>
<keyword evidence="1" id="KW-0812">Transmembrane</keyword>
<dbReference type="NCBIfam" id="NF033664">
    <property type="entry name" value="PACE_transport"/>
    <property type="match status" value="1"/>
</dbReference>
<evidence type="ECO:0000259" key="2">
    <source>
        <dbReference type="Pfam" id="PF05232"/>
    </source>
</evidence>
<gene>
    <name evidence="3" type="ORF">GJV26_04255</name>
</gene>
<protein>
    <submittedName>
        <fullName evidence="3">PACE efflux transporter</fullName>
    </submittedName>
</protein>
<dbReference type="InterPro" id="IPR058208">
    <property type="entry name" value="PACE"/>
</dbReference>
<keyword evidence="4" id="KW-1185">Reference proteome</keyword>
<dbReference type="Proteomes" id="UP000431684">
    <property type="component" value="Unassembled WGS sequence"/>
</dbReference>
<feature type="domain" description="Chlorhexidine efflux transporter" evidence="2">
    <location>
        <begin position="2"/>
        <end position="64"/>
    </location>
</feature>
<evidence type="ECO:0000313" key="3">
    <source>
        <dbReference type="EMBL" id="MUI11699.1"/>
    </source>
</evidence>
<dbReference type="InterPro" id="IPR007896">
    <property type="entry name" value="BTP_bacteria"/>
</dbReference>
<sequence length="141" mass="15796">MRTTADRLRHAIGFEAIGLLICIPLAVWAFGMEVHQLGVLAVGISLAATGWNYGYNKVVDRLMVRHLGRLDKTWAERVAHAACFELGLLLITLPAAAWWLSVSLWEAFIIDAAMAVFYLVYAFVYNLAYDKAFPVRMAHRA</sequence>
<proteinExistence type="predicted"/>
<dbReference type="RefSeq" id="WP_155707736.1">
    <property type="nucleotide sequence ID" value="NZ_BMWU01000003.1"/>
</dbReference>
<comment type="caution">
    <text evidence="3">The sequence shown here is derived from an EMBL/GenBank/DDBJ whole genome shotgun (WGS) entry which is preliminary data.</text>
</comment>
<feature type="transmembrane region" description="Helical" evidence="1">
    <location>
        <begin position="107"/>
        <end position="128"/>
    </location>
</feature>
<feature type="transmembrane region" description="Helical" evidence="1">
    <location>
        <begin position="12"/>
        <end position="31"/>
    </location>
</feature>
<name>A0A6I3X4A6_9BURK</name>
<evidence type="ECO:0000313" key="4">
    <source>
        <dbReference type="Proteomes" id="UP000431684"/>
    </source>
</evidence>